<proteinExistence type="inferred from homology"/>
<dbReference type="InterPro" id="IPR036942">
    <property type="entry name" value="Beta-barrel_TonB_sf"/>
</dbReference>
<dbReference type="EMBL" id="JBBWWT010000003">
    <property type="protein sequence ID" value="MEL1264537.1"/>
    <property type="molecule type" value="Genomic_DNA"/>
</dbReference>
<comment type="subcellular location">
    <subcellularLocation>
        <location evidence="1 4">Cell outer membrane</location>
    </subcellularLocation>
</comment>
<evidence type="ECO:0000256" key="2">
    <source>
        <dbReference type="ARBA" id="ARBA00023136"/>
    </source>
</evidence>
<dbReference type="InterPro" id="IPR012910">
    <property type="entry name" value="Plug_dom"/>
</dbReference>
<dbReference type="PANTHER" id="PTHR47234">
    <property type="match status" value="1"/>
</dbReference>
<sequence length="980" mass="105493">MCALLAQAAHAADTPGATAAEGEAPEARLLDKVSVVGSQIAGGGASAALPVVSVDRVQIESTGATDGNELFRSLPQFGDVAFTHKSSTNQGRNSNAPRGDVSSINLRNLGAGYTLLLVNGRRTVQHPISAGVGNTAYNANAIPTFGLERIDLLLDGAAALYGSDAVAGVVDLVTKSNLADGGGIKLEYGKVQDGHREDLQLEGYFGSDFAGGRGNVSLQYGLSHRTAQLNSDQWFTATDGRRMLDDGTFVLDPNATPFAQTFANTAWGTFQKFNNGVAVGTPYYVNLDGDLVQGAVPSTLRPDTRAEPGVTETPAVKKANFFATTRFDINDNLQLFGELGYYRSKAEAKLSGEFVTVGGVENYIHIRPDAYWVPEVLREGADAIRLANYYVADYGLRRLDVEDSQSRVLAGLRGWTDGGWNWETALVYSRARTTDVQEGGLATAFEAAVNRTDASAYNPFNGGNPANPRIGDATPSDATSFILPTTREGTSELALWDFKVNRPDLFRWYAGDIGLAAGVEYRYESRFDDRDENVDGTVQYTDWYTGKVAESNFFTHSASPDIYGSRNVKSAFVELAVPLVSPEQGIPLVQSLDLQIAGRYEEYSDAGDVAKPKFAAAWKVNDSLLLRGSVSGGFRAPGLEMVNSGTIWRFGGSSDPIRCEALVVSGAQPNYNACISSPLVRYMTNTATSYGDNVKPETTKQSSYGLVFEPQFLPERAGRISLSVDTWKVEIENPIGTIGSANELLYDAYLRVVEGTSNPQVVRAAPTAEDIAQFEGSGIAPVGALLYVTSSYENQQPLKVSGVDYAFSWRLGDTRWGNFAFLLNASQLKDYTQQKSLQEQAVAGAIASGQLHIVAQGLGAANEVGINGAKPEWRASAALIWNHADWTVRLRDNYIGSVIAGAYGDGRPYKVDATQRWALSVKKDFSEGWLGGSAVEVGARNLFDKEPPLGATPQSTGSNYLSSLHEAFGRYLYLGISKNW</sequence>
<dbReference type="Pfam" id="PF07715">
    <property type="entry name" value="Plug"/>
    <property type="match status" value="1"/>
</dbReference>
<comment type="caution">
    <text evidence="7">The sequence shown here is derived from an EMBL/GenBank/DDBJ whole genome shotgun (WGS) entry which is preliminary data.</text>
</comment>
<comment type="similarity">
    <text evidence="4">Belongs to the TonB-dependent receptor family.</text>
</comment>
<dbReference type="InterPro" id="IPR037066">
    <property type="entry name" value="Plug_dom_sf"/>
</dbReference>
<dbReference type="PANTHER" id="PTHR47234:SF2">
    <property type="entry name" value="TONB-DEPENDENT RECEPTOR"/>
    <property type="match status" value="1"/>
</dbReference>
<gene>
    <name evidence="7" type="ORF">AAD027_09175</name>
</gene>
<dbReference type="RefSeq" id="WP_341725715.1">
    <property type="nucleotide sequence ID" value="NZ_JBBWWT010000003.1"/>
</dbReference>
<evidence type="ECO:0000313" key="7">
    <source>
        <dbReference type="EMBL" id="MEL1264537.1"/>
    </source>
</evidence>
<reference evidence="7 8" key="1">
    <citation type="submission" date="2024-04" db="EMBL/GenBank/DDBJ databases">
        <title>Draft genome sequence of Pseudoxanthomonas putridarboris WD12.</title>
        <authorList>
            <person name="Oh J."/>
        </authorList>
    </citation>
    <scope>NUCLEOTIDE SEQUENCE [LARGE SCALE GENOMIC DNA]</scope>
    <source>
        <strain evidence="7 8">WD12</strain>
    </source>
</reference>
<protein>
    <submittedName>
        <fullName evidence="7">TonB-dependent receptor</fullName>
    </submittedName>
</protein>
<dbReference type="Gene3D" id="2.40.170.20">
    <property type="entry name" value="TonB-dependent receptor, beta-barrel domain"/>
    <property type="match status" value="1"/>
</dbReference>
<feature type="domain" description="TonB-dependent receptor plug" evidence="6">
    <location>
        <begin position="49"/>
        <end position="169"/>
    </location>
</feature>
<accession>A0ABU9IZZ9</accession>
<evidence type="ECO:0000313" key="8">
    <source>
        <dbReference type="Proteomes" id="UP001459204"/>
    </source>
</evidence>
<keyword evidence="3" id="KW-0998">Cell outer membrane</keyword>
<keyword evidence="4" id="KW-0798">TonB box</keyword>
<organism evidence="7 8">
    <name type="scientific">Pseudoxanthomonas putridarboris</name>
    <dbReference type="NCBI Taxonomy" id="752605"/>
    <lineage>
        <taxon>Bacteria</taxon>
        <taxon>Pseudomonadati</taxon>
        <taxon>Pseudomonadota</taxon>
        <taxon>Gammaproteobacteria</taxon>
        <taxon>Lysobacterales</taxon>
        <taxon>Lysobacteraceae</taxon>
        <taxon>Pseudoxanthomonas</taxon>
    </lineage>
</organism>
<keyword evidence="7" id="KW-0675">Receptor</keyword>
<dbReference type="Gene3D" id="2.170.130.10">
    <property type="entry name" value="TonB-dependent receptor, plug domain"/>
    <property type="match status" value="1"/>
</dbReference>
<keyword evidence="2 4" id="KW-0472">Membrane</keyword>
<feature type="domain" description="TonB-dependent receptor-like beta-barrel" evidence="5">
    <location>
        <begin position="414"/>
        <end position="942"/>
    </location>
</feature>
<name>A0ABU9IZZ9_9GAMM</name>
<dbReference type="Pfam" id="PF00593">
    <property type="entry name" value="TonB_dep_Rec_b-barrel"/>
    <property type="match status" value="1"/>
</dbReference>
<evidence type="ECO:0000256" key="3">
    <source>
        <dbReference type="ARBA" id="ARBA00023237"/>
    </source>
</evidence>
<evidence type="ECO:0000259" key="6">
    <source>
        <dbReference type="Pfam" id="PF07715"/>
    </source>
</evidence>
<evidence type="ECO:0000256" key="1">
    <source>
        <dbReference type="ARBA" id="ARBA00004442"/>
    </source>
</evidence>
<dbReference type="Proteomes" id="UP001459204">
    <property type="component" value="Unassembled WGS sequence"/>
</dbReference>
<keyword evidence="8" id="KW-1185">Reference proteome</keyword>
<evidence type="ECO:0000259" key="5">
    <source>
        <dbReference type="Pfam" id="PF00593"/>
    </source>
</evidence>
<dbReference type="InterPro" id="IPR000531">
    <property type="entry name" value="Beta-barrel_TonB"/>
</dbReference>
<dbReference type="SUPFAM" id="SSF56935">
    <property type="entry name" value="Porins"/>
    <property type="match status" value="1"/>
</dbReference>
<evidence type="ECO:0000256" key="4">
    <source>
        <dbReference type="RuleBase" id="RU003357"/>
    </source>
</evidence>